<evidence type="ECO:0000313" key="3">
    <source>
        <dbReference type="EMBL" id="KQJ92586.1"/>
    </source>
</evidence>
<dbReference type="InParanoid" id="I1IV36"/>
<dbReference type="PANTHER" id="PTHR47186:SF22">
    <property type="entry name" value="OS11G0589401 PROTEIN"/>
    <property type="match status" value="1"/>
</dbReference>
<keyword evidence="1" id="KW-0677">Repeat</keyword>
<dbReference type="EMBL" id="CM000883">
    <property type="protein sequence ID" value="KQJ92586.1"/>
    <property type="molecule type" value="Genomic_DNA"/>
</dbReference>
<evidence type="ECO:0000256" key="1">
    <source>
        <dbReference type="ARBA" id="ARBA00022737"/>
    </source>
</evidence>
<dbReference type="EnsemblPlants" id="KQJ92586">
    <property type="protein sequence ID" value="KQJ92586"/>
    <property type="gene ID" value="BRADI_4g44630v3"/>
</dbReference>
<dbReference type="InterPro" id="IPR032675">
    <property type="entry name" value="LRR_dom_sf"/>
</dbReference>
<dbReference type="HOGENOM" id="CLU_1588722_0_0_1"/>
<dbReference type="Gramene" id="KQJ92586">
    <property type="protein sequence ID" value="KQJ92586"/>
    <property type="gene ID" value="BRADI_4g44630v3"/>
</dbReference>
<accession>I1IV36</accession>
<proteinExistence type="predicted"/>
<organism evidence="3">
    <name type="scientific">Brachypodium distachyon</name>
    <name type="common">Purple false brome</name>
    <name type="synonym">Trachynia distachya</name>
    <dbReference type="NCBI Taxonomy" id="15368"/>
    <lineage>
        <taxon>Eukaryota</taxon>
        <taxon>Viridiplantae</taxon>
        <taxon>Streptophyta</taxon>
        <taxon>Embryophyta</taxon>
        <taxon>Tracheophyta</taxon>
        <taxon>Spermatophyta</taxon>
        <taxon>Magnoliopsida</taxon>
        <taxon>Liliopsida</taxon>
        <taxon>Poales</taxon>
        <taxon>Poaceae</taxon>
        <taxon>BOP clade</taxon>
        <taxon>Pooideae</taxon>
        <taxon>Stipodae</taxon>
        <taxon>Brachypodieae</taxon>
        <taxon>Brachypodium</taxon>
    </lineage>
</organism>
<feature type="domain" description="Disease resistance R13L4/SHOC-2-like LRR" evidence="2">
    <location>
        <begin position="14"/>
        <end position="156"/>
    </location>
</feature>
<dbReference type="SUPFAM" id="SSF52058">
    <property type="entry name" value="L domain-like"/>
    <property type="match status" value="1"/>
</dbReference>
<dbReference type="OrthoDB" id="624742at2759"/>
<protein>
    <recommendedName>
        <fullName evidence="2">Disease resistance R13L4/SHOC-2-like LRR domain-containing protein</fullName>
    </recommendedName>
</protein>
<reference evidence="4" key="3">
    <citation type="submission" date="2018-08" db="UniProtKB">
        <authorList>
            <consortium name="EnsemblPlants"/>
        </authorList>
    </citation>
    <scope>IDENTIFICATION</scope>
    <source>
        <strain evidence="4">cv. Bd21</strain>
    </source>
</reference>
<dbReference type="Proteomes" id="UP000008810">
    <property type="component" value="Chromosome 4"/>
</dbReference>
<reference evidence="3" key="2">
    <citation type="submission" date="2017-06" db="EMBL/GenBank/DDBJ databases">
        <title>WGS assembly of Brachypodium distachyon.</title>
        <authorList>
            <consortium name="The International Brachypodium Initiative"/>
            <person name="Lucas S."/>
            <person name="Harmon-Smith M."/>
            <person name="Lail K."/>
            <person name="Tice H."/>
            <person name="Grimwood J."/>
            <person name="Bruce D."/>
            <person name="Barry K."/>
            <person name="Shu S."/>
            <person name="Lindquist E."/>
            <person name="Wang M."/>
            <person name="Pitluck S."/>
            <person name="Vogel J.P."/>
            <person name="Garvin D.F."/>
            <person name="Mockler T.C."/>
            <person name="Schmutz J."/>
            <person name="Rokhsar D."/>
            <person name="Bevan M.W."/>
        </authorList>
    </citation>
    <scope>NUCLEOTIDE SEQUENCE</scope>
    <source>
        <strain evidence="3">Bd21</strain>
    </source>
</reference>
<dbReference type="PANTHER" id="PTHR47186">
    <property type="entry name" value="LEUCINE-RICH REPEAT-CONTAINING PROTEIN 57"/>
    <property type="match status" value="1"/>
</dbReference>
<dbReference type="AlphaFoldDB" id="I1IV36"/>
<evidence type="ECO:0000313" key="4">
    <source>
        <dbReference type="EnsemblPlants" id="KQJ92586"/>
    </source>
</evidence>
<name>I1IV36_BRADI</name>
<sequence>MDEEPNSDKTEIRQVRSFNAIMCDVKRGSFLSSFQGLRVLSMESCRLMNTCHYHLENLGRLLQLRYLGLLETPITELLEEIGNLRFLQVLELRKIGIKELPQSVGQLRLLKCLCLPTDFTGAPGWIGNLVLLEELLLPYVSLEIVKELAKLTELRDTTRHTPWSHGRF</sequence>
<evidence type="ECO:0000313" key="5">
    <source>
        <dbReference type="Proteomes" id="UP000008810"/>
    </source>
</evidence>
<keyword evidence="5" id="KW-1185">Reference proteome</keyword>
<evidence type="ECO:0000259" key="2">
    <source>
        <dbReference type="Pfam" id="PF23598"/>
    </source>
</evidence>
<dbReference type="OMA" id="CHYHLEN"/>
<reference evidence="3 4" key="1">
    <citation type="journal article" date="2010" name="Nature">
        <title>Genome sequencing and analysis of the model grass Brachypodium distachyon.</title>
        <authorList>
            <consortium name="International Brachypodium Initiative"/>
        </authorList>
    </citation>
    <scope>NUCLEOTIDE SEQUENCE [LARGE SCALE GENOMIC DNA]</scope>
    <source>
        <strain evidence="3 4">Bd21</strain>
    </source>
</reference>
<dbReference type="Gene3D" id="3.80.10.10">
    <property type="entry name" value="Ribonuclease Inhibitor"/>
    <property type="match status" value="1"/>
</dbReference>
<dbReference type="InterPro" id="IPR055414">
    <property type="entry name" value="LRR_R13L4/SHOC2-like"/>
</dbReference>
<dbReference type="Pfam" id="PF23598">
    <property type="entry name" value="LRR_14"/>
    <property type="match status" value="1"/>
</dbReference>
<gene>
    <name evidence="3" type="ORF">BRADI_4g44630v3</name>
</gene>